<evidence type="ECO:0000256" key="1">
    <source>
        <dbReference type="SAM" id="MobiDB-lite"/>
    </source>
</evidence>
<comment type="caution">
    <text evidence="4">The sequence shown here is derived from an EMBL/GenBank/DDBJ whole genome shotgun (WGS) entry which is preliminary data.</text>
</comment>
<dbReference type="GO" id="GO:0031593">
    <property type="term" value="F:polyubiquitin modification-dependent protein binding"/>
    <property type="evidence" value="ECO:0007669"/>
    <property type="project" value="TreeGrafter"/>
</dbReference>
<evidence type="ECO:0000313" key="5">
    <source>
        <dbReference type="Proteomes" id="UP000639338"/>
    </source>
</evidence>
<dbReference type="SMART" id="SM00165">
    <property type="entry name" value="UBA"/>
    <property type="match status" value="1"/>
</dbReference>
<feature type="domain" description="UBA" evidence="2">
    <location>
        <begin position="329"/>
        <end position="371"/>
    </location>
</feature>
<dbReference type="GO" id="GO:0005829">
    <property type="term" value="C:cytosol"/>
    <property type="evidence" value="ECO:0007669"/>
    <property type="project" value="TreeGrafter"/>
</dbReference>
<proteinExistence type="predicted"/>
<dbReference type="PANTHER" id="PTHR10677">
    <property type="entry name" value="UBIQUILIN"/>
    <property type="match status" value="1"/>
</dbReference>
<dbReference type="EMBL" id="JACMRX010000004">
    <property type="protein sequence ID" value="KAF7991734.1"/>
    <property type="molecule type" value="Genomic_DNA"/>
</dbReference>
<dbReference type="InterPro" id="IPR015940">
    <property type="entry name" value="UBA"/>
</dbReference>
<feature type="compositionally biased region" description="Low complexity" evidence="1">
    <location>
        <begin position="255"/>
        <end position="288"/>
    </location>
</feature>
<feature type="domain" description="Ubiquitin-like" evidence="3">
    <location>
        <begin position="7"/>
        <end position="80"/>
    </location>
</feature>
<dbReference type="GO" id="GO:0006511">
    <property type="term" value="P:ubiquitin-dependent protein catabolic process"/>
    <property type="evidence" value="ECO:0007669"/>
    <property type="project" value="TreeGrafter"/>
</dbReference>
<dbReference type="Gene3D" id="1.10.8.10">
    <property type="entry name" value="DNA helicase RuvA subunit, C-terminal domain"/>
    <property type="match status" value="1"/>
</dbReference>
<dbReference type="InterPro" id="IPR029071">
    <property type="entry name" value="Ubiquitin-like_domsf"/>
</dbReference>
<name>A0A834XV11_APHGI</name>
<protein>
    <recommendedName>
        <fullName evidence="6">Ubiquitin-like protein</fullName>
    </recommendedName>
</protein>
<dbReference type="SUPFAM" id="SSF46934">
    <property type="entry name" value="UBA-like"/>
    <property type="match status" value="1"/>
</dbReference>
<organism evidence="4 5">
    <name type="scientific">Aphidius gifuensis</name>
    <name type="common">Parasitoid wasp</name>
    <dbReference type="NCBI Taxonomy" id="684658"/>
    <lineage>
        <taxon>Eukaryota</taxon>
        <taxon>Metazoa</taxon>
        <taxon>Ecdysozoa</taxon>
        <taxon>Arthropoda</taxon>
        <taxon>Hexapoda</taxon>
        <taxon>Insecta</taxon>
        <taxon>Pterygota</taxon>
        <taxon>Neoptera</taxon>
        <taxon>Endopterygota</taxon>
        <taxon>Hymenoptera</taxon>
        <taxon>Apocrita</taxon>
        <taxon>Ichneumonoidea</taxon>
        <taxon>Braconidae</taxon>
        <taxon>Aphidiinae</taxon>
        <taxon>Aphidius</taxon>
    </lineage>
</organism>
<dbReference type="PROSITE" id="PS50053">
    <property type="entry name" value="UBIQUITIN_2"/>
    <property type="match status" value="1"/>
</dbReference>
<keyword evidence="5" id="KW-1185">Reference proteome</keyword>
<dbReference type="PROSITE" id="PS50030">
    <property type="entry name" value="UBA"/>
    <property type="match status" value="1"/>
</dbReference>
<dbReference type="OrthoDB" id="10016665at2759"/>
<evidence type="ECO:0008006" key="6">
    <source>
        <dbReference type="Google" id="ProtNLM"/>
    </source>
</evidence>
<evidence type="ECO:0000259" key="3">
    <source>
        <dbReference type="PROSITE" id="PS50053"/>
    </source>
</evidence>
<evidence type="ECO:0000313" key="4">
    <source>
        <dbReference type="EMBL" id="KAF7991734.1"/>
    </source>
</evidence>
<dbReference type="InterPro" id="IPR047878">
    <property type="entry name" value="UBL7_UBA"/>
</dbReference>
<feature type="compositionally biased region" description="Polar residues" evidence="1">
    <location>
        <begin position="222"/>
        <end position="248"/>
    </location>
</feature>
<gene>
    <name evidence="4" type="ORF">HCN44_010535</name>
</gene>
<dbReference type="InterPro" id="IPR009060">
    <property type="entry name" value="UBA-like_sf"/>
</dbReference>
<feature type="region of interest" description="Disordered" evidence="1">
    <location>
        <begin position="189"/>
        <end position="297"/>
    </location>
</feature>
<dbReference type="CDD" id="cd14326">
    <property type="entry name" value="UBA_UBL7"/>
    <property type="match status" value="1"/>
</dbReference>
<dbReference type="InterPro" id="IPR000626">
    <property type="entry name" value="Ubiquitin-like_dom"/>
</dbReference>
<dbReference type="Proteomes" id="UP000639338">
    <property type="component" value="Unassembled WGS sequence"/>
</dbReference>
<dbReference type="PANTHER" id="PTHR10677:SF25">
    <property type="entry name" value="UBIQUITIN-LIKE PROTEIN 7"/>
    <property type="match status" value="1"/>
</dbReference>
<evidence type="ECO:0000259" key="2">
    <source>
        <dbReference type="PROSITE" id="PS50030"/>
    </source>
</evidence>
<dbReference type="InterPro" id="IPR015496">
    <property type="entry name" value="Ubiquilin"/>
</dbReference>
<reference evidence="4 5" key="1">
    <citation type="submission" date="2020-08" db="EMBL/GenBank/DDBJ databases">
        <title>Aphidius gifuensis genome sequencing and assembly.</title>
        <authorList>
            <person name="Du Z."/>
        </authorList>
    </citation>
    <scope>NUCLEOTIDE SEQUENCE [LARGE SCALE GENOMIC DNA]</scope>
    <source>
        <strain evidence="4">YNYX2018</strain>
        <tissue evidence="4">Adults</tissue>
    </source>
</reference>
<dbReference type="SUPFAM" id="SSF54236">
    <property type="entry name" value="Ubiquitin-like"/>
    <property type="match status" value="1"/>
</dbReference>
<sequence>MASELNIGVYVDPESSSRIKLNCVNLNTKVDTMKVMISDKANLQKDLIDLVYCGCILEDDSTLESYGLKNGSIVHVLKKKIEKPKTQSTPVPEATILQLAATFKSFSNNASLRSALHRLSKRPESLENIILSTQGLYDDAVAMAMLQDPDLMAHFTDPNTVRKIAEHHPVLLEAAQMIAAVVHLDARNAATAPGPGPSSMNAPPTTYPYGLENLSEDEDMTGDSSQSSDSPVTNGATYSSSMITTSQLARALSRAGTRSSGSNQSSSSTSSTAATAAPSNTGNSNSAGINPSSGTGLITPEMFSQAIQQAFAAGGARTSSGAPIILPQAADFQRQLTQMHEIGLMDDVANVQALQFTNGDVQAAIELVFSGFRDNI</sequence>
<dbReference type="Gene3D" id="3.10.20.90">
    <property type="entry name" value="Phosphatidylinositol 3-kinase Catalytic Subunit, Chain A, domain 1"/>
    <property type="match status" value="1"/>
</dbReference>
<dbReference type="Pfam" id="PF00240">
    <property type="entry name" value="ubiquitin"/>
    <property type="match status" value="1"/>
</dbReference>
<dbReference type="AlphaFoldDB" id="A0A834XV11"/>
<accession>A0A834XV11</accession>